<dbReference type="Pfam" id="PF03094">
    <property type="entry name" value="Mlo"/>
    <property type="match status" value="1"/>
</dbReference>
<sequence>MTGGKEERTLEETSTWAVAVVCFVMVGVSIVIEHLIHLVGSILLAVGAKLQMIITKMGLRIQERGDVVKGAPVVQPGDDLFWCNRPRLILFLIHFVLFTNAFQLAFFMWSWGHHTSFVQLCDTPSLCLGDTG</sequence>
<organism evidence="9 10">
    <name type="scientific">Actinidia rufa</name>
    <dbReference type="NCBI Taxonomy" id="165716"/>
    <lineage>
        <taxon>Eukaryota</taxon>
        <taxon>Viridiplantae</taxon>
        <taxon>Streptophyta</taxon>
        <taxon>Embryophyta</taxon>
        <taxon>Tracheophyta</taxon>
        <taxon>Spermatophyta</taxon>
        <taxon>Magnoliopsida</taxon>
        <taxon>eudicotyledons</taxon>
        <taxon>Gunneridae</taxon>
        <taxon>Pentapetalae</taxon>
        <taxon>asterids</taxon>
        <taxon>Ericales</taxon>
        <taxon>Actinidiaceae</taxon>
        <taxon>Actinidia</taxon>
    </lineage>
</organism>
<evidence type="ECO:0000256" key="1">
    <source>
        <dbReference type="ARBA" id="ARBA00004141"/>
    </source>
</evidence>
<proteinExistence type="inferred from homology"/>
<dbReference type="PANTHER" id="PTHR31942:SF84">
    <property type="entry name" value="MLO-LIKE PROTEIN 12"/>
    <property type="match status" value="1"/>
</dbReference>
<feature type="transmembrane region" description="Helical" evidence="8">
    <location>
        <begin position="16"/>
        <end position="46"/>
    </location>
</feature>
<comment type="subcellular location">
    <subcellularLocation>
        <location evidence="1">Membrane</location>
        <topology evidence="1">Multi-pass membrane protein</topology>
    </subcellularLocation>
</comment>
<keyword evidence="3 8" id="KW-0812">Transmembrane</keyword>
<evidence type="ECO:0000313" key="10">
    <source>
        <dbReference type="Proteomes" id="UP000585474"/>
    </source>
</evidence>
<evidence type="ECO:0000256" key="2">
    <source>
        <dbReference type="ARBA" id="ARBA00006574"/>
    </source>
</evidence>
<name>A0A7J0DK82_9ERIC</name>
<evidence type="ECO:0000256" key="3">
    <source>
        <dbReference type="ARBA" id="ARBA00022692"/>
    </source>
</evidence>
<evidence type="ECO:0000256" key="8">
    <source>
        <dbReference type="SAM" id="Phobius"/>
    </source>
</evidence>
<dbReference type="GO" id="GO:0006952">
    <property type="term" value="P:defense response"/>
    <property type="evidence" value="ECO:0007669"/>
    <property type="project" value="UniProtKB-KW"/>
</dbReference>
<dbReference type="GO" id="GO:0016020">
    <property type="term" value="C:membrane"/>
    <property type="evidence" value="ECO:0007669"/>
    <property type="project" value="UniProtKB-SubCell"/>
</dbReference>
<evidence type="ECO:0000256" key="6">
    <source>
        <dbReference type="ARBA" id="ARBA00023136"/>
    </source>
</evidence>
<evidence type="ECO:0000313" key="9">
    <source>
        <dbReference type="EMBL" id="GFS37011.1"/>
    </source>
</evidence>
<dbReference type="AlphaFoldDB" id="A0A7J0DK82"/>
<dbReference type="OrthoDB" id="1388414at2759"/>
<comment type="caution">
    <text evidence="9">The sequence shown here is derived from an EMBL/GenBank/DDBJ whole genome shotgun (WGS) entry which is preliminary data.</text>
</comment>
<dbReference type="InterPro" id="IPR004326">
    <property type="entry name" value="Mlo"/>
</dbReference>
<keyword evidence="5 8" id="KW-1133">Transmembrane helix</keyword>
<keyword evidence="4" id="KW-0611">Plant defense</keyword>
<evidence type="ECO:0000256" key="5">
    <source>
        <dbReference type="ARBA" id="ARBA00022989"/>
    </source>
</evidence>
<comment type="similarity">
    <text evidence="2">Belongs to the MLO family.</text>
</comment>
<evidence type="ECO:0000256" key="7">
    <source>
        <dbReference type="ARBA" id="ARBA00023265"/>
    </source>
</evidence>
<keyword evidence="6 8" id="KW-0472">Membrane</keyword>
<feature type="transmembrane region" description="Helical" evidence="8">
    <location>
        <begin position="88"/>
        <end position="109"/>
    </location>
</feature>
<gene>
    <name evidence="9" type="ORF">Acr_00g0049190</name>
</gene>
<dbReference type="EMBL" id="BJWL01000270">
    <property type="protein sequence ID" value="GFS37011.1"/>
    <property type="molecule type" value="Genomic_DNA"/>
</dbReference>
<accession>A0A7J0DK82</accession>
<dbReference type="PANTHER" id="PTHR31942">
    <property type="entry name" value="MLO-LIKE PROTEIN 1"/>
    <property type="match status" value="1"/>
</dbReference>
<keyword evidence="10" id="KW-1185">Reference proteome</keyword>
<evidence type="ECO:0000256" key="4">
    <source>
        <dbReference type="ARBA" id="ARBA00022821"/>
    </source>
</evidence>
<reference evidence="10" key="1">
    <citation type="submission" date="2019-07" db="EMBL/GenBank/DDBJ databases">
        <title>De Novo Assembly of kiwifruit Actinidia rufa.</title>
        <authorList>
            <person name="Sugita-Konishi S."/>
            <person name="Sato K."/>
            <person name="Mori E."/>
            <person name="Abe Y."/>
            <person name="Kisaki G."/>
            <person name="Hamano K."/>
            <person name="Suezawa K."/>
            <person name="Otani M."/>
            <person name="Fukuda T."/>
            <person name="Manabe T."/>
            <person name="Gomi K."/>
            <person name="Tabuchi M."/>
            <person name="Akimitsu K."/>
            <person name="Kataoka I."/>
        </authorList>
    </citation>
    <scope>NUCLEOTIDE SEQUENCE [LARGE SCALE GENOMIC DNA]</scope>
    <source>
        <strain evidence="10">cv. Fuchu</strain>
    </source>
</reference>
<dbReference type="Proteomes" id="UP000585474">
    <property type="component" value="Unassembled WGS sequence"/>
</dbReference>
<keyword evidence="7" id="KW-0568">Pathogenesis-related protein</keyword>
<protein>
    <submittedName>
        <fullName evidence="9">Seven transmembrane MLO family protein</fullName>
    </submittedName>
</protein>